<evidence type="ECO:0000256" key="1">
    <source>
        <dbReference type="SAM" id="MobiDB-lite"/>
    </source>
</evidence>
<feature type="compositionally biased region" description="Basic and acidic residues" evidence="1">
    <location>
        <begin position="129"/>
        <end position="140"/>
    </location>
</feature>
<dbReference type="EMBL" id="MDYQ01000111">
    <property type="protein sequence ID" value="PRP82086.1"/>
    <property type="molecule type" value="Genomic_DNA"/>
</dbReference>
<feature type="compositionally biased region" description="Basic and acidic residues" evidence="1">
    <location>
        <begin position="90"/>
        <end position="101"/>
    </location>
</feature>
<accession>A0A2P6NDP2</accession>
<sequence>MSIQLPDSTQTSWRRILFLLVPDRPRATTTPMPSKSQASKAFHPESLFHSLFGCNDFYSPFVYDQSLMPSIDDQEWSGKSVSNGTEINEGESKLKMTEAPKGRNMLKADVVSNRGHCEAPTTTTGQTSREGHHTKGIEAA</sequence>
<evidence type="ECO:0000313" key="2">
    <source>
        <dbReference type="EMBL" id="PRP82086.1"/>
    </source>
</evidence>
<reference evidence="2 3" key="1">
    <citation type="journal article" date="2018" name="Genome Biol. Evol.">
        <title>Multiple Roots of Fruiting Body Formation in Amoebozoa.</title>
        <authorList>
            <person name="Hillmann F."/>
            <person name="Forbes G."/>
            <person name="Novohradska S."/>
            <person name="Ferling I."/>
            <person name="Riege K."/>
            <person name="Groth M."/>
            <person name="Westermann M."/>
            <person name="Marz M."/>
            <person name="Spaller T."/>
            <person name="Winckler T."/>
            <person name="Schaap P."/>
            <person name="Glockner G."/>
        </authorList>
    </citation>
    <scope>NUCLEOTIDE SEQUENCE [LARGE SCALE GENOMIC DNA]</scope>
    <source>
        <strain evidence="2 3">Jena</strain>
    </source>
</reference>
<name>A0A2P6NDP2_9EUKA</name>
<dbReference type="Proteomes" id="UP000241769">
    <property type="component" value="Unassembled WGS sequence"/>
</dbReference>
<evidence type="ECO:0000313" key="3">
    <source>
        <dbReference type="Proteomes" id="UP000241769"/>
    </source>
</evidence>
<protein>
    <submittedName>
        <fullName evidence="2">Uncharacterized protein</fullName>
    </submittedName>
</protein>
<comment type="caution">
    <text evidence="2">The sequence shown here is derived from an EMBL/GenBank/DDBJ whole genome shotgun (WGS) entry which is preliminary data.</text>
</comment>
<feature type="compositionally biased region" description="Polar residues" evidence="1">
    <location>
        <begin position="77"/>
        <end position="86"/>
    </location>
</feature>
<keyword evidence="3" id="KW-1185">Reference proteome</keyword>
<dbReference type="InParanoid" id="A0A2P6NDP2"/>
<gene>
    <name evidence="2" type="ORF">PROFUN_03776</name>
</gene>
<organism evidence="2 3">
    <name type="scientific">Planoprotostelium fungivorum</name>
    <dbReference type="NCBI Taxonomy" id="1890364"/>
    <lineage>
        <taxon>Eukaryota</taxon>
        <taxon>Amoebozoa</taxon>
        <taxon>Evosea</taxon>
        <taxon>Variosea</taxon>
        <taxon>Cavosteliida</taxon>
        <taxon>Cavosteliaceae</taxon>
        <taxon>Planoprotostelium</taxon>
    </lineage>
</organism>
<proteinExistence type="predicted"/>
<feature type="region of interest" description="Disordered" evidence="1">
    <location>
        <begin position="74"/>
        <end position="140"/>
    </location>
</feature>
<dbReference type="AlphaFoldDB" id="A0A2P6NDP2"/>